<reference evidence="1 2" key="1">
    <citation type="submission" date="2015-09" db="EMBL/GenBank/DDBJ databases">
        <title>Draft genome sequence of Alicyclobacillus ferrooxydans DSM 22381.</title>
        <authorList>
            <person name="Hemp J."/>
        </authorList>
    </citation>
    <scope>NUCLEOTIDE SEQUENCE [LARGE SCALE GENOMIC DNA]</scope>
    <source>
        <strain evidence="1 2">TC-34</strain>
    </source>
</reference>
<accession>A0A0P9E995</accession>
<organism evidence="1 2">
    <name type="scientific">Alicyclobacillus ferrooxydans</name>
    <dbReference type="NCBI Taxonomy" id="471514"/>
    <lineage>
        <taxon>Bacteria</taxon>
        <taxon>Bacillati</taxon>
        <taxon>Bacillota</taxon>
        <taxon>Bacilli</taxon>
        <taxon>Bacillales</taxon>
        <taxon>Alicyclobacillaceae</taxon>
        <taxon>Alicyclobacillus</taxon>
    </lineage>
</organism>
<protein>
    <submittedName>
        <fullName evidence="1">Uncharacterized protein</fullName>
    </submittedName>
</protein>
<dbReference type="AlphaFoldDB" id="A0A0P9E995"/>
<proteinExistence type="predicted"/>
<dbReference type="Gene3D" id="3.90.1570.30">
    <property type="match status" value="1"/>
</dbReference>
<dbReference type="PATRIC" id="fig|471514.4.peg.2265"/>
<gene>
    <name evidence="1" type="ORF">AN477_23100</name>
</gene>
<name>A0A0P9E995_9BACL</name>
<dbReference type="Proteomes" id="UP000050482">
    <property type="component" value="Unassembled WGS sequence"/>
</dbReference>
<sequence>MATKIELSTRQQISEAWAGFRAYRSATERHRQSGRSLNESDVRSVLERLLTDVLGYEPDQIDRETDFADFLLVYQGIKLAVIETKDWGAFGNEAVLISALRQAANYADRHKAKYLFVFDAESLLLAERDSEKIHVKVVVRVDAQEAAEETFYFTHYGLSKLPQNTKWDIEHGIEATDPKLFKSHHGVKLPYTSFAYIGDLRDKKTWKLPYLLEDGKSVDTGRIDKAVSYLFSAGGYRGVQSKGTIPEAALPDVSKKLAKAYRQLGHWSKDDTFKSVQVLWQYLDARGETDLN</sequence>
<dbReference type="EMBL" id="LJCO01000108">
    <property type="protein sequence ID" value="KPV38935.1"/>
    <property type="molecule type" value="Genomic_DNA"/>
</dbReference>
<evidence type="ECO:0000313" key="2">
    <source>
        <dbReference type="Proteomes" id="UP000050482"/>
    </source>
</evidence>
<dbReference type="OrthoDB" id="4746644at2"/>
<dbReference type="RefSeq" id="WP_054971540.1">
    <property type="nucleotide sequence ID" value="NZ_LJCO01000108.1"/>
</dbReference>
<evidence type="ECO:0000313" key="1">
    <source>
        <dbReference type="EMBL" id="KPV38935.1"/>
    </source>
</evidence>
<comment type="caution">
    <text evidence="1">The sequence shown here is derived from an EMBL/GenBank/DDBJ whole genome shotgun (WGS) entry which is preliminary data.</text>
</comment>
<keyword evidence="2" id="KW-1185">Reference proteome</keyword>